<comment type="caution">
    <text evidence="6">The sequence shown here is derived from an EMBL/GenBank/DDBJ whole genome shotgun (WGS) entry which is preliminary data.</text>
</comment>
<feature type="transmembrane region" description="Helical" evidence="5">
    <location>
        <begin position="397"/>
        <end position="417"/>
    </location>
</feature>
<feature type="transmembrane region" description="Helical" evidence="5">
    <location>
        <begin position="41"/>
        <end position="60"/>
    </location>
</feature>
<keyword evidence="4 5" id="KW-0472">Membrane</keyword>
<gene>
    <name evidence="6" type="ORF">GIS00_26340</name>
</gene>
<evidence type="ECO:0000256" key="2">
    <source>
        <dbReference type="ARBA" id="ARBA00022692"/>
    </source>
</evidence>
<evidence type="ECO:0000256" key="5">
    <source>
        <dbReference type="SAM" id="Phobius"/>
    </source>
</evidence>
<keyword evidence="7" id="KW-1185">Reference proteome</keyword>
<feature type="transmembrane region" description="Helical" evidence="5">
    <location>
        <begin position="171"/>
        <end position="188"/>
    </location>
</feature>
<dbReference type="GO" id="GO:0015171">
    <property type="term" value="F:amino acid transmembrane transporter activity"/>
    <property type="evidence" value="ECO:0007669"/>
    <property type="project" value="TreeGrafter"/>
</dbReference>
<keyword evidence="2 5" id="KW-0812">Transmembrane</keyword>
<dbReference type="PANTHER" id="PTHR43243:SF24">
    <property type="entry name" value="CATIONIC AMINO ACID TRANSPORT INTEGRAL MEMBRANE PROTEIN ROCE-RELATED"/>
    <property type="match status" value="1"/>
</dbReference>
<keyword evidence="3 5" id="KW-1133">Transmembrane helix</keyword>
<feature type="transmembrane region" description="Helical" evidence="5">
    <location>
        <begin position="270"/>
        <end position="290"/>
    </location>
</feature>
<evidence type="ECO:0000256" key="3">
    <source>
        <dbReference type="ARBA" id="ARBA00022989"/>
    </source>
</evidence>
<evidence type="ECO:0000256" key="1">
    <source>
        <dbReference type="ARBA" id="ARBA00004141"/>
    </source>
</evidence>
<name>A0A7K1FTG4_9ACTN</name>
<feature type="transmembrane region" description="Helical" evidence="5">
    <location>
        <begin position="104"/>
        <end position="124"/>
    </location>
</feature>
<evidence type="ECO:0000313" key="6">
    <source>
        <dbReference type="EMBL" id="MTD17457.1"/>
    </source>
</evidence>
<accession>A0A7K1FTG4</accession>
<comment type="subcellular location">
    <subcellularLocation>
        <location evidence="1">Membrane</location>
        <topology evidence="1">Multi-pass membrane protein</topology>
    </subcellularLocation>
</comment>
<reference evidence="6 7" key="1">
    <citation type="submission" date="2019-11" db="EMBL/GenBank/DDBJ databases">
        <authorList>
            <person name="Jiang L.-Q."/>
        </authorList>
    </citation>
    <scope>NUCLEOTIDE SEQUENCE [LARGE SCALE GENOMIC DNA]</scope>
    <source>
        <strain evidence="6 7">YIM 132087</strain>
    </source>
</reference>
<feature type="transmembrane region" description="Helical" evidence="5">
    <location>
        <begin position="232"/>
        <end position="250"/>
    </location>
</feature>
<feature type="transmembrane region" description="Helical" evidence="5">
    <location>
        <begin position="72"/>
        <end position="92"/>
    </location>
</feature>
<dbReference type="Proteomes" id="UP000460221">
    <property type="component" value="Unassembled WGS sequence"/>
</dbReference>
<dbReference type="PANTHER" id="PTHR43243">
    <property type="entry name" value="INNER MEMBRANE TRANSPORTER YGJI-RELATED"/>
    <property type="match status" value="1"/>
</dbReference>
<dbReference type="Pfam" id="PF13520">
    <property type="entry name" value="AA_permease_2"/>
    <property type="match status" value="1"/>
</dbReference>
<sequence length="494" mass="51855">MTGPARLSQQIWLRKSVQSTEAEEGHGGEGTPGLKRTIGTFQLTMFGVGATVGTGVFFILQDAVPDAGPSVIISFVLAGLVAGLAAFCYAELASAIPVSGSTYSYAYIALGEIIAMVVAGCLLLEYGVSTAAVSVGWSGYLNALLDNLFGFSIPDALSRAPIPVDGGETGIVNLPAMVLVLMCATLLVRGASESARLNAIMVVIKVGVLVMFVGIAFTAFNADNFTPFAPEGVTGITAAAGIIFFTFIGLDAISTAGEEVKNPQKTMPRAILLALTIVTTLYILVAVSGLGTQPAAEFGSAEQQDAGLAVILQNVTGSNVWATILAAGAVISIFSVTLVTLYGQTRILFAIGRDGLISERFAKVNPRTLTPTFNTWVVAIAIALVAGFVPSDYLWESTSIGTLGAFTIVSIGIIVLRRREPNLHRPFKVPGYPVTPIITIAACLYLIAGLRLVTILVFVGWILLVLLYYVIRGRRGSVLGKSLPSIIHEGRKLP</sequence>
<evidence type="ECO:0000313" key="7">
    <source>
        <dbReference type="Proteomes" id="UP000460221"/>
    </source>
</evidence>
<dbReference type="RefSeq" id="WP_154771452.1">
    <property type="nucleotide sequence ID" value="NZ_WLYK01000020.1"/>
</dbReference>
<proteinExistence type="predicted"/>
<feature type="transmembrane region" description="Helical" evidence="5">
    <location>
        <begin position="131"/>
        <end position="151"/>
    </location>
</feature>
<dbReference type="PIRSF" id="PIRSF006060">
    <property type="entry name" value="AA_transporter"/>
    <property type="match status" value="1"/>
</dbReference>
<feature type="transmembrane region" description="Helical" evidence="5">
    <location>
        <begin position="429"/>
        <end position="447"/>
    </location>
</feature>
<dbReference type="EMBL" id="WLYK01000020">
    <property type="protein sequence ID" value="MTD17457.1"/>
    <property type="molecule type" value="Genomic_DNA"/>
</dbReference>
<protein>
    <submittedName>
        <fullName evidence="6">Amino acid permease</fullName>
    </submittedName>
</protein>
<feature type="transmembrane region" description="Helical" evidence="5">
    <location>
        <begin position="320"/>
        <end position="343"/>
    </location>
</feature>
<dbReference type="GO" id="GO:0016020">
    <property type="term" value="C:membrane"/>
    <property type="evidence" value="ECO:0007669"/>
    <property type="project" value="UniProtKB-SubCell"/>
</dbReference>
<evidence type="ECO:0000256" key="4">
    <source>
        <dbReference type="ARBA" id="ARBA00023136"/>
    </source>
</evidence>
<organism evidence="6 7">
    <name type="scientific">Nakamurella alba</name>
    <dbReference type="NCBI Taxonomy" id="2665158"/>
    <lineage>
        <taxon>Bacteria</taxon>
        <taxon>Bacillati</taxon>
        <taxon>Actinomycetota</taxon>
        <taxon>Actinomycetes</taxon>
        <taxon>Nakamurellales</taxon>
        <taxon>Nakamurellaceae</taxon>
        <taxon>Nakamurella</taxon>
    </lineage>
</organism>
<dbReference type="AlphaFoldDB" id="A0A7K1FTG4"/>
<feature type="transmembrane region" description="Helical" evidence="5">
    <location>
        <begin position="373"/>
        <end position="391"/>
    </location>
</feature>
<dbReference type="Gene3D" id="1.20.1740.10">
    <property type="entry name" value="Amino acid/polyamine transporter I"/>
    <property type="match status" value="1"/>
</dbReference>
<feature type="transmembrane region" description="Helical" evidence="5">
    <location>
        <begin position="453"/>
        <end position="471"/>
    </location>
</feature>
<feature type="transmembrane region" description="Helical" evidence="5">
    <location>
        <begin position="200"/>
        <end position="220"/>
    </location>
</feature>
<dbReference type="InterPro" id="IPR002293">
    <property type="entry name" value="AA/rel_permease1"/>
</dbReference>